<protein>
    <submittedName>
        <fullName evidence="2">Uncharacterized protein</fullName>
    </submittedName>
</protein>
<dbReference type="EMBL" id="CALNXK010000003">
    <property type="protein sequence ID" value="CAH3034824.1"/>
    <property type="molecule type" value="Genomic_DNA"/>
</dbReference>
<evidence type="ECO:0000313" key="3">
    <source>
        <dbReference type="Proteomes" id="UP001159405"/>
    </source>
</evidence>
<dbReference type="PROSITE" id="PS51257">
    <property type="entry name" value="PROKAR_LIPOPROTEIN"/>
    <property type="match status" value="1"/>
</dbReference>
<feature type="transmembrane region" description="Helical" evidence="1">
    <location>
        <begin position="75"/>
        <end position="93"/>
    </location>
</feature>
<accession>A0ABN8MWJ5</accession>
<reference evidence="2 3" key="1">
    <citation type="submission" date="2022-05" db="EMBL/GenBank/DDBJ databases">
        <authorList>
            <consortium name="Genoscope - CEA"/>
            <person name="William W."/>
        </authorList>
    </citation>
    <scope>NUCLEOTIDE SEQUENCE [LARGE SCALE GENOMIC DNA]</scope>
</reference>
<feature type="transmembrane region" description="Helical" evidence="1">
    <location>
        <begin position="113"/>
        <end position="136"/>
    </location>
</feature>
<feature type="transmembrane region" description="Helical" evidence="1">
    <location>
        <begin position="6"/>
        <end position="32"/>
    </location>
</feature>
<keyword evidence="3" id="KW-1185">Reference proteome</keyword>
<proteinExistence type="predicted"/>
<keyword evidence="1" id="KW-1133">Transmembrane helix</keyword>
<evidence type="ECO:0000313" key="2">
    <source>
        <dbReference type="EMBL" id="CAH3034824.1"/>
    </source>
</evidence>
<keyword evidence="1" id="KW-0472">Membrane</keyword>
<comment type="caution">
    <text evidence="2">The sequence shown here is derived from an EMBL/GenBank/DDBJ whole genome shotgun (WGS) entry which is preliminary data.</text>
</comment>
<sequence>MKFDSAFGLTVLIVYLTALICSCMFAVLTCALRSTVDVSFQEICSMSHASLNDIIAVHRKLNDQIATASHILTPWFLVHWLMFGAYCFGVFAFDSLQFQVLTHKFSSAHLTFQSVTFFLNFALFLVPCVFASRVTWRCEDILFKLNNMSPRDWNEGHPFHERANVNTFLFYAERSRCGFRIRNLTFGSSGTWISVILGLLSLGIRIIQYIT</sequence>
<gene>
    <name evidence="2" type="ORF">PLOB_00025357</name>
</gene>
<organism evidence="2 3">
    <name type="scientific">Porites lobata</name>
    <dbReference type="NCBI Taxonomy" id="104759"/>
    <lineage>
        <taxon>Eukaryota</taxon>
        <taxon>Metazoa</taxon>
        <taxon>Cnidaria</taxon>
        <taxon>Anthozoa</taxon>
        <taxon>Hexacorallia</taxon>
        <taxon>Scleractinia</taxon>
        <taxon>Fungiina</taxon>
        <taxon>Poritidae</taxon>
        <taxon>Porites</taxon>
    </lineage>
</organism>
<evidence type="ECO:0000256" key="1">
    <source>
        <dbReference type="SAM" id="Phobius"/>
    </source>
</evidence>
<keyword evidence="1" id="KW-0812">Transmembrane</keyword>
<feature type="transmembrane region" description="Helical" evidence="1">
    <location>
        <begin position="184"/>
        <end position="207"/>
    </location>
</feature>
<dbReference type="Proteomes" id="UP001159405">
    <property type="component" value="Unassembled WGS sequence"/>
</dbReference>
<name>A0ABN8MWJ5_9CNID</name>